<accession>M7BBM4</accession>
<gene>
    <name evidence="1" type="ORF">UY3_09894</name>
</gene>
<keyword evidence="2" id="KW-1185">Reference proteome</keyword>
<evidence type="ECO:0000313" key="2">
    <source>
        <dbReference type="Proteomes" id="UP000031443"/>
    </source>
</evidence>
<dbReference type="AlphaFoldDB" id="M7BBM4"/>
<organism evidence="1 2">
    <name type="scientific">Chelonia mydas</name>
    <name type="common">Green sea-turtle</name>
    <name type="synonym">Chelonia agassizi</name>
    <dbReference type="NCBI Taxonomy" id="8469"/>
    <lineage>
        <taxon>Eukaryota</taxon>
        <taxon>Metazoa</taxon>
        <taxon>Chordata</taxon>
        <taxon>Craniata</taxon>
        <taxon>Vertebrata</taxon>
        <taxon>Euteleostomi</taxon>
        <taxon>Archelosauria</taxon>
        <taxon>Testudinata</taxon>
        <taxon>Testudines</taxon>
        <taxon>Cryptodira</taxon>
        <taxon>Durocryptodira</taxon>
        <taxon>Americhelydia</taxon>
        <taxon>Chelonioidea</taxon>
        <taxon>Cheloniidae</taxon>
        <taxon>Chelonia</taxon>
    </lineage>
</organism>
<evidence type="ECO:0000313" key="1">
    <source>
        <dbReference type="EMBL" id="EMP32965.1"/>
    </source>
</evidence>
<proteinExistence type="predicted"/>
<sequence>MPSDAGSQLIQIAMTPELLRMTEMKDRPVAGPAKYGTVPLRMGHLVTLTMQKFRCGTTLIRPKPSYIEVNGLETLASMGSGLYALTMAENKMKAKMQSAVWCPILQLHNQTLKSFCVMDKAEFSVYNDYTFSLLGEMNAAVWSAAFGSEPDPLQLHLSRPDKPWNSDSLR</sequence>
<reference evidence="2" key="1">
    <citation type="journal article" date="2013" name="Nat. Genet.">
        <title>The draft genomes of soft-shell turtle and green sea turtle yield insights into the development and evolution of the turtle-specific body plan.</title>
        <authorList>
            <person name="Wang Z."/>
            <person name="Pascual-Anaya J."/>
            <person name="Zadissa A."/>
            <person name="Li W."/>
            <person name="Niimura Y."/>
            <person name="Huang Z."/>
            <person name="Li C."/>
            <person name="White S."/>
            <person name="Xiong Z."/>
            <person name="Fang D."/>
            <person name="Wang B."/>
            <person name="Ming Y."/>
            <person name="Chen Y."/>
            <person name="Zheng Y."/>
            <person name="Kuraku S."/>
            <person name="Pignatelli M."/>
            <person name="Herrero J."/>
            <person name="Beal K."/>
            <person name="Nozawa M."/>
            <person name="Li Q."/>
            <person name="Wang J."/>
            <person name="Zhang H."/>
            <person name="Yu L."/>
            <person name="Shigenobu S."/>
            <person name="Wang J."/>
            <person name="Liu J."/>
            <person name="Flicek P."/>
            <person name="Searle S."/>
            <person name="Wang J."/>
            <person name="Kuratani S."/>
            <person name="Yin Y."/>
            <person name="Aken B."/>
            <person name="Zhang G."/>
            <person name="Irie N."/>
        </authorList>
    </citation>
    <scope>NUCLEOTIDE SEQUENCE [LARGE SCALE GENOMIC DNA]</scope>
</reference>
<name>M7BBM4_CHEMY</name>
<protein>
    <submittedName>
        <fullName evidence="1">Uncharacterized protein</fullName>
    </submittedName>
</protein>
<dbReference type="EMBL" id="KB537908">
    <property type="protein sequence ID" value="EMP32965.1"/>
    <property type="molecule type" value="Genomic_DNA"/>
</dbReference>
<dbReference type="Proteomes" id="UP000031443">
    <property type="component" value="Unassembled WGS sequence"/>
</dbReference>